<dbReference type="GO" id="GO:0035999">
    <property type="term" value="P:tetrahydrofolate interconversion"/>
    <property type="evidence" value="ECO:0007669"/>
    <property type="project" value="TreeGrafter"/>
</dbReference>
<evidence type="ECO:0000256" key="1">
    <source>
        <dbReference type="ARBA" id="ARBA00010638"/>
    </source>
</evidence>
<dbReference type="HOGENOM" id="CLU_066245_2_1_1"/>
<name>F4RBH0_MELLP</name>
<keyword evidence="9" id="KW-1185">Reference proteome</keyword>
<dbReference type="SUPFAM" id="SSF100950">
    <property type="entry name" value="NagB/RpiA/CoA transferase-like"/>
    <property type="match status" value="1"/>
</dbReference>
<feature type="binding site" evidence="6">
    <location>
        <begin position="16"/>
        <end position="20"/>
    </location>
    <ligand>
        <name>ATP</name>
        <dbReference type="ChEBI" id="CHEBI:30616"/>
    </ligand>
</feature>
<evidence type="ECO:0000256" key="7">
    <source>
        <dbReference type="RuleBase" id="RU361279"/>
    </source>
</evidence>
<dbReference type="GeneID" id="18921974"/>
<dbReference type="Pfam" id="PF01812">
    <property type="entry name" value="5-FTHF_cyc-lig"/>
    <property type="match status" value="1"/>
</dbReference>
<dbReference type="KEGG" id="mlr:MELLADRAFT_103442"/>
<evidence type="ECO:0000313" key="9">
    <source>
        <dbReference type="Proteomes" id="UP000001072"/>
    </source>
</evidence>
<dbReference type="EC" id="6.3.3.2" evidence="5 7"/>
<dbReference type="EMBL" id="GL883095">
    <property type="protein sequence ID" value="EGG10084.1"/>
    <property type="molecule type" value="Genomic_DNA"/>
</dbReference>
<evidence type="ECO:0000256" key="2">
    <source>
        <dbReference type="ARBA" id="ARBA00022741"/>
    </source>
</evidence>
<comment type="catalytic activity">
    <reaction evidence="4 7">
        <text>(6S)-5-formyl-5,6,7,8-tetrahydrofolate + ATP = (6R)-5,10-methenyltetrahydrofolate + ADP + phosphate</text>
        <dbReference type="Rhea" id="RHEA:10488"/>
        <dbReference type="ChEBI" id="CHEBI:30616"/>
        <dbReference type="ChEBI" id="CHEBI:43474"/>
        <dbReference type="ChEBI" id="CHEBI:57455"/>
        <dbReference type="ChEBI" id="CHEBI:57457"/>
        <dbReference type="ChEBI" id="CHEBI:456216"/>
        <dbReference type="EC" id="6.3.3.2"/>
    </reaction>
</comment>
<dbReference type="AlphaFoldDB" id="F4RBH0"/>
<dbReference type="GO" id="GO:0009396">
    <property type="term" value="P:folic acid-containing compound biosynthetic process"/>
    <property type="evidence" value="ECO:0007669"/>
    <property type="project" value="TreeGrafter"/>
</dbReference>
<dbReference type="InterPro" id="IPR002698">
    <property type="entry name" value="FTHF_cligase"/>
</dbReference>
<comment type="cofactor">
    <cofactor evidence="7">
        <name>Mg(2+)</name>
        <dbReference type="ChEBI" id="CHEBI:18420"/>
    </cofactor>
</comment>
<dbReference type="PANTHER" id="PTHR23407:SF1">
    <property type="entry name" value="5-FORMYLTETRAHYDROFOLATE CYCLO-LIGASE"/>
    <property type="match status" value="1"/>
</dbReference>
<reference evidence="9" key="1">
    <citation type="journal article" date="2011" name="Proc. Natl. Acad. Sci. U.S.A.">
        <title>Obligate biotrophy features unraveled by the genomic analysis of rust fungi.</title>
        <authorList>
            <person name="Duplessis S."/>
            <person name="Cuomo C.A."/>
            <person name="Lin Y.-C."/>
            <person name="Aerts A."/>
            <person name="Tisserant E."/>
            <person name="Veneault-Fourrey C."/>
            <person name="Joly D.L."/>
            <person name="Hacquard S."/>
            <person name="Amselem J."/>
            <person name="Cantarel B.L."/>
            <person name="Chiu R."/>
            <person name="Coutinho P.M."/>
            <person name="Feau N."/>
            <person name="Field M."/>
            <person name="Frey P."/>
            <person name="Gelhaye E."/>
            <person name="Goldberg J."/>
            <person name="Grabherr M.G."/>
            <person name="Kodira C.D."/>
            <person name="Kohler A."/>
            <person name="Kuees U."/>
            <person name="Lindquist E.A."/>
            <person name="Lucas S.M."/>
            <person name="Mago R."/>
            <person name="Mauceli E."/>
            <person name="Morin E."/>
            <person name="Murat C."/>
            <person name="Pangilinan J.L."/>
            <person name="Park R."/>
            <person name="Pearson M."/>
            <person name="Quesneville H."/>
            <person name="Rouhier N."/>
            <person name="Sakthikumar S."/>
            <person name="Salamov A.A."/>
            <person name="Schmutz J."/>
            <person name="Selles B."/>
            <person name="Shapiro H."/>
            <person name="Tanguay P."/>
            <person name="Tuskan G.A."/>
            <person name="Henrissat B."/>
            <person name="Van de Peer Y."/>
            <person name="Rouze P."/>
            <person name="Ellis J.G."/>
            <person name="Dodds P.N."/>
            <person name="Schein J.E."/>
            <person name="Zhong S."/>
            <person name="Hamelin R.C."/>
            <person name="Grigoriev I.V."/>
            <person name="Szabo L.J."/>
            <person name="Martin F."/>
        </authorList>
    </citation>
    <scope>NUCLEOTIDE SEQUENCE [LARGE SCALE GENOMIC DNA]</scope>
    <source>
        <strain evidence="9">98AG31 / pathotype 3-4-7</strain>
    </source>
</reference>
<dbReference type="FunCoup" id="F4RBH0">
    <property type="interactions" value="177"/>
</dbReference>
<dbReference type="OrthoDB" id="2015992at2759"/>
<comment type="similarity">
    <text evidence="1 7">Belongs to the 5-formyltetrahydrofolate cyclo-ligase family.</text>
</comment>
<dbReference type="PANTHER" id="PTHR23407">
    <property type="entry name" value="ATPASE INHIBITOR/5-FORMYLTETRAHYDROFOLATE CYCLO-LIGASE"/>
    <property type="match status" value="1"/>
</dbReference>
<evidence type="ECO:0000256" key="5">
    <source>
        <dbReference type="ARBA" id="ARBA00038966"/>
    </source>
</evidence>
<evidence type="ECO:0000256" key="3">
    <source>
        <dbReference type="ARBA" id="ARBA00022840"/>
    </source>
</evidence>
<sequence>MATSSSAMGMGVTTLKSVLRKQIRTNLSQLDETSIIQQSKSVCKIIKESNWYTSSKKIGCYLSMKNGELRTDEIILDAFSSGKEVYIPYCSSKTEMRMLRLENQSGFSNLLINRWGVREYLPSQVSTFESVDESLDLLLMPGLGFDRSGGRLGHGRGYYDRYLSKLKASSNDSQTPMPLLVGLGLTEQILPIGLELPTCETDHNLDLLVGPEGLIKFSTFSS</sequence>
<dbReference type="InterPro" id="IPR037171">
    <property type="entry name" value="NagB/RpiA_transferase-like"/>
</dbReference>
<dbReference type="GO" id="GO:0005524">
    <property type="term" value="F:ATP binding"/>
    <property type="evidence" value="ECO:0007669"/>
    <property type="project" value="UniProtKB-KW"/>
</dbReference>
<protein>
    <recommendedName>
        <fullName evidence="5 7">5-formyltetrahydrofolate cyclo-ligase</fullName>
        <ecNumber evidence="5 7">6.3.3.2</ecNumber>
    </recommendedName>
</protein>
<feature type="binding site" evidence="6">
    <location>
        <position position="68"/>
    </location>
    <ligand>
        <name>substrate</name>
    </ligand>
</feature>
<dbReference type="Proteomes" id="UP000001072">
    <property type="component" value="Unassembled WGS sequence"/>
</dbReference>
<dbReference type="GO" id="GO:0046872">
    <property type="term" value="F:metal ion binding"/>
    <property type="evidence" value="ECO:0007669"/>
    <property type="project" value="UniProtKB-KW"/>
</dbReference>
<accession>F4RBH0</accession>
<organism evidence="9">
    <name type="scientific">Melampsora larici-populina (strain 98AG31 / pathotype 3-4-7)</name>
    <name type="common">Poplar leaf rust fungus</name>
    <dbReference type="NCBI Taxonomy" id="747676"/>
    <lineage>
        <taxon>Eukaryota</taxon>
        <taxon>Fungi</taxon>
        <taxon>Dikarya</taxon>
        <taxon>Basidiomycota</taxon>
        <taxon>Pucciniomycotina</taxon>
        <taxon>Pucciniomycetes</taxon>
        <taxon>Pucciniales</taxon>
        <taxon>Melampsoraceae</taxon>
        <taxon>Melampsora</taxon>
    </lineage>
</organism>
<evidence type="ECO:0000313" key="8">
    <source>
        <dbReference type="EMBL" id="EGG10084.1"/>
    </source>
</evidence>
<feature type="binding site" evidence="6">
    <location>
        <position position="62"/>
    </location>
    <ligand>
        <name>substrate</name>
    </ligand>
</feature>
<dbReference type="InterPro" id="IPR024185">
    <property type="entry name" value="FTHF_cligase-like_sf"/>
</dbReference>
<dbReference type="Gene3D" id="3.40.50.10420">
    <property type="entry name" value="NagB/RpiA/CoA transferase-like"/>
    <property type="match status" value="1"/>
</dbReference>
<evidence type="ECO:0000256" key="4">
    <source>
        <dbReference type="ARBA" id="ARBA00036539"/>
    </source>
</evidence>
<evidence type="ECO:0000256" key="6">
    <source>
        <dbReference type="PIRSR" id="PIRSR006806-1"/>
    </source>
</evidence>
<proteinExistence type="inferred from homology"/>
<dbReference type="PIRSF" id="PIRSF006806">
    <property type="entry name" value="FTHF_cligase"/>
    <property type="match status" value="1"/>
</dbReference>
<dbReference type="eggNOG" id="KOG3093">
    <property type="taxonomic scope" value="Eukaryota"/>
</dbReference>
<dbReference type="VEuPathDB" id="FungiDB:MELLADRAFT_103442"/>
<keyword evidence="2 6" id="KW-0547">Nucleotide-binding</keyword>
<dbReference type="RefSeq" id="XP_007406385.1">
    <property type="nucleotide sequence ID" value="XM_007406323.1"/>
</dbReference>
<dbReference type="GO" id="GO:0005739">
    <property type="term" value="C:mitochondrion"/>
    <property type="evidence" value="ECO:0007669"/>
    <property type="project" value="TreeGrafter"/>
</dbReference>
<dbReference type="STRING" id="747676.F4RBH0"/>
<keyword evidence="3 6" id="KW-0067">ATP-binding</keyword>
<keyword evidence="7" id="KW-0460">Magnesium</keyword>
<feature type="binding site" evidence="6">
    <location>
        <begin position="151"/>
        <end position="159"/>
    </location>
    <ligand>
        <name>ATP</name>
        <dbReference type="ChEBI" id="CHEBI:30616"/>
    </ligand>
</feature>
<dbReference type="NCBIfam" id="TIGR02727">
    <property type="entry name" value="MTHFS_bact"/>
    <property type="match status" value="1"/>
</dbReference>
<gene>
    <name evidence="8" type="ORF">MELLADRAFT_103442</name>
</gene>
<dbReference type="GO" id="GO:0030272">
    <property type="term" value="F:5-formyltetrahydrofolate cyclo-ligase activity"/>
    <property type="evidence" value="ECO:0007669"/>
    <property type="project" value="UniProtKB-EC"/>
</dbReference>
<keyword evidence="7" id="KW-0479">Metal-binding</keyword>
<dbReference type="InParanoid" id="F4RBH0"/>